<name>A4J6R8_DESRM</name>
<keyword evidence="1" id="KW-0012">Acyltransferase</keyword>
<dbReference type="HOGENOM" id="CLU_2698666_0_0_9"/>
<evidence type="ECO:0000313" key="1">
    <source>
        <dbReference type="EMBL" id="ABO50771.1"/>
    </source>
</evidence>
<keyword evidence="1" id="KW-0808">Transferase</keyword>
<evidence type="ECO:0000313" key="2">
    <source>
        <dbReference type="Proteomes" id="UP000001556"/>
    </source>
</evidence>
<organism evidence="1 2">
    <name type="scientific">Desulforamulus reducens (strain ATCC BAA-1160 / DSM 100696 / MI-1)</name>
    <name type="common">Desulfotomaculum reducens</name>
    <dbReference type="NCBI Taxonomy" id="349161"/>
    <lineage>
        <taxon>Bacteria</taxon>
        <taxon>Bacillati</taxon>
        <taxon>Bacillota</taxon>
        <taxon>Clostridia</taxon>
        <taxon>Eubacteriales</taxon>
        <taxon>Peptococcaceae</taxon>
        <taxon>Desulforamulus</taxon>
    </lineage>
</organism>
<accession>A4J6R8</accession>
<reference evidence="1 2" key="1">
    <citation type="submission" date="2007-03" db="EMBL/GenBank/DDBJ databases">
        <title>Complete sequence of Desulfotomaculum reducens MI-1.</title>
        <authorList>
            <consortium name="US DOE Joint Genome Institute"/>
            <person name="Copeland A."/>
            <person name="Lucas S."/>
            <person name="Lapidus A."/>
            <person name="Barry K."/>
            <person name="Detter J.C."/>
            <person name="Glavina del Rio T."/>
            <person name="Hammon N."/>
            <person name="Israni S."/>
            <person name="Dalin E."/>
            <person name="Tice H."/>
            <person name="Pitluck S."/>
            <person name="Sims D."/>
            <person name="Brettin T."/>
            <person name="Bruce D."/>
            <person name="Han C."/>
            <person name="Tapia R."/>
            <person name="Schmutz J."/>
            <person name="Larimer F."/>
            <person name="Land M."/>
            <person name="Hauser L."/>
            <person name="Kyrpides N."/>
            <person name="Kim E."/>
            <person name="Tebo B.M."/>
            <person name="Richardson P."/>
        </authorList>
    </citation>
    <scope>NUCLEOTIDE SEQUENCE [LARGE SCALE GENOMIC DNA]</scope>
    <source>
        <strain evidence="1 2">MI-1</strain>
    </source>
</reference>
<dbReference type="RefSeq" id="WP_011878569.1">
    <property type="nucleotide sequence ID" value="NC_009253.1"/>
</dbReference>
<dbReference type="GO" id="GO:0016746">
    <property type="term" value="F:acyltransferase activity"/>
    <property type="evidence" value="ECO:0007669"/>
    <property type="project" value="UniProtKB-KW"/>
</dbReference>
<dbReference type="Gene3D" id="3.40.630.30">
    <property type="match status" value="1"/>
</dbReference>
<dbReference type="Proteomes" id="UP000001556">
    <property type="component" value="Chromosome"/>
</dbReference>
<proteinExistence type="predicted"/>
<gene>
    <name evidence="1" type="ordered locus">Dred_2259</name>
</gene>
<dbReference type="EMBL" id="CP000612">
    <property type="protein sequence ID" value="ABO50771.1"/>
    <property type="molecule type" value="Genomic_DNA"/>
</dbReference>
<dbReference type="KEGG" id="drm:Dred_2259"/>
<sequence>MSEIKIRKADINDAERLLKIYAYYVMNTAITFEYDVPSISEFQNRMRHTMEKYPVNSQIKSSRILKLKTLCFI</sequence>
<dbReference type="AlphaFoldDB" id="A4J6R8"/>
<protein>
    <submittedName>
        <fullName evidence="1">Acyltransferase</fullName>
    </submittedName>
</protein>
<keyword evidence="2" id="KW-1185">Reference proteome</keyword>
<dbReference type="OrthoDB" id="9798006at2"/>
<dbReference type="eggNOG" id="COG1247">
    <property type="taxonomic scope" value="Bacteria"/>
</dbReference>